<accession>A7HJB1</accession>
<dbReference type="RefSeq" id="WP_011993317.1">
    <property type="nucleotide sequence ID" value="NC_009718.1"/>
</dbReference>
<dbReference type="EMBL" id="CP000771">
    <property type="protein sequence ID" value="ABS59994.1"/>
    <property type="molecule type" value="Genomic_DNA"/>
</dbReference>
<dbReference type="AlphaFoldDB" id="A7HJB1"/>
<proteinExistence type="predicted"/>
<reference evidence="2 3" key="2">
    <citation type="journal article" date="2009" name="Proc. Natl. Acad. Sci. U.S.A.">
        <title>On the chimeric nature, thermophilic origin, and phylogenetic placement of the Thermotogales.</title>
        <authorList>
            <person name="Zhaxybayeva O."/>
            <person name="Swithers K.S."/>
            <person name="Lapierre P."/>
            <person name="Fournier G.P."/>
            <person name="Bickhart D.M."/>
            <person name="DeBoy R.T."/>
            <person name="Nelson K.E."/>
            <person name="Nesbo C.L."/>
            <person name="Doolittle W.F."/>
            <person name="Gogarten J.P."/>
            <person name="Noll K.M."/>
        </authorList>
    </citation>
    <scope>NUCLEOTIDE SEQUENCE [LARGE SCALE GENOMIC DNA]</scope>
    <source>
        <strain evidence="3">ATCC 35602 / DSM 5306 / Rt17-B1</strain>
    </source>
</reference>
<dbReference type="OrthoDB" id="47382at2"/>
<evidence type="ECO:0000313" key="2">
    <source>
        <dbReference type="EMBL" id="ABS59994.1"/>
    </source>
</evidence>
<organism evidence="2 3">
    <name type="scientific">Fervidobacterium nodosum (strain ATCC 35602 / DSM 5306 / Rt17-B1)</name>
    <dbReference type="NCBI Taxonomy" id="381764"/>
    <lineage>
        <taxon>Bacteria</taxon>
        <taxon>Thermotogati</taxon>
        <taxon>Thermotogota</taxon>
        <taxon>Thermotogae</taxon>
        <taxon>Thermotogales</taxon>
        <taxon>Fervidobacteriaceae</taxon>
        <taxon>Fervidobacterium</taxon>
    </lineage>
</organism>
<gene>
    <name evidence="2" type="ordered locus">Fnod_0127</name>
</gene>
<dbReference type="STRING" id="381764.Fnod_0127"/>
<reference evidence="2 3" key="1">
    <citation type="submission" date="2007-07" db="EMBL/GenBank/DDBJ databases">
        <title>Complete sequence of Fervidobacterium nodosum Rt17-B1.</title>
        <authorList>
            <consortium name="US DOE Joint Genome Institute"/>
            <person name="Copeland A."/>
            <person name="Lucas S."/>
            <person name="Lapidus A."/>
            <person name="Barry K."/>
            <person name="Glavina del Rio T."/>
            <person name="Dalin E."/>
            <person name="Tice H."/>
            <person name="Pitluck S."/>
            <person name="Saunders E."/>
            <person name="Brettin T."/>
            <person name="Bruce D."/>
            <person name="Detter J.C."/>
            <person name="Han C."/>
            <person name="Schmutz J."/>
            <person name="Larimer F."/>
            <person name="Land M."/>
            <person name="Hauser L."/>
            <person name="Kyrpides N."/>
            <person name="Mikhailova N."/>
            <person name="Nelson K."/>
            <person name="Gogarten J.P."/>
            <person name="Noll K."/>
            <person name="Richardson P."/>
        </authorList>
    </citation>
    <scope>NUCLEOTIDE SEQUENCE [LARGE SCALE GENOMIC DNA]</scope>
    <source>
        <strain evidence="3">ATCC 35602 / DSM 5306 / Rt17-B1</strain>
    </source>
</reference>
<evidence type="ECO:0000256" key="1">
    <source>
        <dbReference type="SAM" id="MobiDB-lite"/>
    </source>
</evidence>
<feature type="region of interest" description="Disordered" evidence="1">
    <location>
        <begin position="109"/>
        <end position="134"/>
    </location>
</feature>
<sequence>MSFYYVMELEVNEQRADFALKNTELVEFVKSRKCNLSYSKGILTIRFPDNEDLDEEVMVEVLKTLRTPVNAKEYVYENGSKMEIFSGKLDPQHPLGQAKEEIQERTIESIEEEEELKTSYEELLDDIEEEVDEE</sequence>
<dbReference type="eggNOG" id="ENOG5033K5D">
    <property type="taxonomic scope" value="Bacteria"/>
</dbReference>
<dbReference type="HOGENOM" id="CLU_1884808_0_0_0"/>
<name>A7HJB1_FERNB</name>
<dbReference type="KEGG" id="fno:Fnod_0127"/>
<keyword evidence="3" id="KW-1185">Reference proteome</keyword>
<evidence type="ECO:0000313" key="3">
    <source>
        <dbReference type="Proteomes" id="UP000002415"/>
    </source>
</evidence>
<protein>
    <submittedName>
        <fullName evidence="2">Uncharacterized protein</fullName>
    </submittedName>
</protein>
<feature type="compositionally biased region" description="Acidic residues" evidence="1">
    <location>
        <begin position="122"/>
        <end position="134"/>
    </location>
</feature>
<dbReference type="Proteomes" id="UP000002415">
    <property type="component" value="Chromosome"/>
</dbReference>